<reference evidence="1" key="1">
    <citation type="submission" date="2018-02" db="EMBL/GenBank/DDBJ databases">
        <title>Rhizophora mucronata_Transcriptome.</title>
        <authorList>
            <person name="Meera S.P."/>
            <person name="Sreeshan A."/>
            <person name="Augustine A."/>
        </authorList>
    </citation>
    <scope>NUCLEOTIDE SEQUENCE</scope>
    <source>
        <tissue evidence="1">Leaf</tissue>
    </source>
</reference>
<proteinExistence type="predicted"/>
<evidence type="ECO:0000313" key="1">
    <source>
        <dbReference type="EMBL" id="MBX64002.1"/>
    </source>
</evidence>
<dbReference type="EMBL" id="GGEC01083518">
    <property type="protein sequence ID" value="MBX64002.1"/>
    <property type="molecule type" value="Transcribed_RNA"/>
</dbReference>
<protein>
    <submittedName>
        <fullName evidence="1">Uncharacterized protein</fullName>
    </submittedName>
</protein>
<organism evidence="1">
    <name type="scientific">Rhizophora mucronata</name>
    <name type="common">Asiatic mangrove</name>
    <dbReference type="NCBI Taxonomy" id="61149"/>
    <lineage>
        <taxon>Eukaryota</taxon>
        <taxon>Viridiplantae</taxon>
        <taxon>Streptophyta</taxon>
        <taxon>Embryophyta</taxon>
        <taxon>Tracheophyta</taxon>
        <taxon>Spermatophyta</taxon>
        <taxon>Magnoliopsida</taxon>
        <taxon>eudicotyledons</taxon>
        <taxon>Gunneridae</taxon>
        <taxon>Pentapetalae</taxon>
        <taxon>rosids</taxon>
        <taxon>fabids</taxon>
        <taxon>Malpighiales</taxon>
        <taxon>Rhizophoraceae</taxon>
        <taxon>Rhizophora</taxon>
    </lineage>
</organism>
<sequence>MKSWAFLLQSGCHYRIIYSLTDFCEVIQKIRGTTLHSKGFLNHLTQKFH</sequence>
<name>A0A2P2QAH0_RHIMU</name>
<dbReference type="AlphaFoldDB" id="A0A2P2QAH0"/>
<accession>A0A2P2QAH0</accession>